<name>A0A0A9H7M0_ARUDO</name>
<dbReference type="AlphaFoldDB" id="A0A0A9H7M0"/>
<organism evidence="1">
    <name type="scientific">Arundo donax</name>
    <name type="common">Giant reed</name>
    <name type="synonym">Donax arundinaceus</name>
    <dbReference type="NCBI Taxonomy" id="35708"/>
    <lineage>
        <taxon>Eukaryota</taxon>
        <taxon>Viridiplantae</taxon>
        <taxon>Streptophyta</taxon>
        <taxon>Embryophyta</taxon>
        <taxon>Tracheophyta</taxon>
        <taxon>Spermatophyta</taxon>
        <taxon>Magnoliopsida</taxon>
        <taxon>Liliopsida</taxon>
        <taxon>Poales</taxon>
        <taxon>Poaceae</taxon>
        <taxon>PACMAD clade</taxon>
        <taxon>Arundinoideae</taxon>
        <taxon>Arundineae</taxon>
        <taxon>Arundo</taxon>
    </lineage>
</organism>
<protein>
    <submittedName>
        <fullName evidence="1">Uncharacterized protein</fullName>
    </submittedName>
</protein>
<sequence length="58" mass="6562">MKDLSVFKGRLLSESSHVIVPGVVGRISAYVFTSMHTSLVTANERVFTLRFFIIRFLS</sequence>
<reference evidence="1" key="1">
    <citation type="submission" date="2014-09" db="EMBL/GenBank/DDBJ databases">
        <authorList>
            <person name="Magalhaes I.L.F."/>
            <person name="Oliveira U."/>
            <person name="Santos F.R."/>
            <person name="Vidigal T.H.D.A."/>
            <person name="Brescovit A.D."/>
            <person name="Santos A.J."/>
        </authorList>
    </citation>
    <scope>NUCLEOTIDE SEQUENCE</scope>
    <source>
        <tissue evidence="1">Shoot tissue taken approximately 20 cm above the soil surface</tissue>
    </source>
</reference>
<dbReference type="EMBL" id="GBRH01164731">
    <property type="protein sequence ID" value="JAE33165.1"/>
    <property type="molecule type" value="Transcribed_RNA"/>
</dbReference>
<evidence type="ECO:0000313" key="1">
    <source>
        <dbReference type="EMBL" id="JAE33165.1"/>
    </source>
</evidence>
<proteinExistence type="predicted"/>
<accession>A0A0A9H7M0</accession>
<reference evidence="1" key="2">
    <citation type="journal article" date="2015" name="Data Brief">
        <title>Shoot transcriptome of the giant reed, Arundo donax.</title>
        <authorList>
            <person name="Barrero R.A."/>
            <person name="Guerrero F.D."/>
            <person name="Moolhuijzen P."/>
            <person name="Goolsby J.A."/>
            <person name="Tidwell J."/>
            <person name="Bellgard S.E."/>
            <person name="Bellgard M.I."/>
        </authorList>
    </citation>
    <scope>NUCLEOTIDE SEQUENCE</scope>
    <source>
        <tissue evidence="1">Shoot tissue taken approximately 20 cm above the soil surface</tissue>
    </source>
</reference>